<evidence type="ECO:0000313" key="2">
    <source>
        <dbReference type="EMBL" id="EMZ37061.1"/>
    </source>
</evidence>
<gene>
    <name evidence="2" type="ORF">C823_00549</name>
</gene>
<comment type="caution">
    <text evidence="2">The sequence shown here is derived from an EMBL/GenBank/DDBJ whole genome shotgun (WGS) entry which is preliminary data.</text>
</comment>
<protein>
    <recommendedName>
        <fullName evidence="1">Carbohydrate esterase 2 N-terminal domain-containing protein</fullName>
    </recommendedName>
</protein>
<dbReference type="Gene3D" id="2.60.120.260">
    <property type="entry name" value="Galactose-binding domain-like"/>
    <property type="match status" value="1"/>
</dbReference>
<accession>N2B9J1</accession>
<dbReference type="SUPFAM" id="SSF52266">
    <property type="entry name" value="SGNH hydrolase"/>
    <property type="match status" value="1"/>
</dbReference>
<dbReference type="PATRIC" id="fig|1235802.3.peg.574"/>
<dbReference type="InterPro" id="IPR036514">
    <property type="entry name" value="SGNH_hydro_sf"/>
</dbReference>
<keyword evidence="3" id="KW-1185">Reference proteome</keyword>
<dbReference type="Gene3D" id="3.40.50.1110">
    <property type="entry name" value="SGNH hydrolase"/>
    <property type="match status" value="1"/>
</dbReference>
<dbReference type="PANTHER" id="PTHR37834">
    <property type="entry name" value="GDSL-LIKE LIPASE/ACYLHYDROLASE DOMAIN PROTEIN (AFU_ORTHOLOGUE AFUA_2G00620)"/>
    <property type="match status" value="1"/>
</dbReference>
<dbReference type="Proteomes" id="UP000012589">
    <property type="component" value="Unassembled WGS sequence"/>
</dbReference>
<proteinExistence type="predicted"/>
<dbReference type="OrthoDB" id="9801375at2"/>
<dbReference type="eggNOG" id="COG2755">
    <property type="taxonomic scope" value="Bacteria"/>
</dbReference>
<dbReference type="Pfam" id="PF17996">
    <property type="entry name" value="CE2_N"/>
    <property type="match status" value="1"/>
</dbReference>
<evidence type="ECO:0000259" key="1">
    <source>
        <dbReference type="Pfam" id="PF17996"/>
    </source>
</evidence>
<organism evidence="2 3">
    <name type="scientific">Eubacterium plexicaudatum ASF492</name>
    <dbReference type="NCBI Taxonomy" id="1235802"/>
    <lineage>
        <taxon>Bacteria</taxon>
        <taxon>Bacillati</taxon>
        <taxon>Bacillota</taxon>
        <taxon>Clostridia</taxon>
        <taxon>Eubacteriales</taxon>
        <taxon>Eubacteriaceae</taxon>
        <taxon>Eubacterium</taxon>
    </lineage>
</organism>
<dbReference type="STRING" id="1235802.C823_00549"/>
<sequence length="348" mass="39924">MNIKPDHEKLLYTGRIDWSCPKEPVFVFPCTSVHMRFTGNTLKLHVKNRQAYWDNYLGCILDGEQTSLPLPKDGTAVLDIPVVQTERKEHEAVVFKRQDSCHEVSFLGAELADGANLLDVPAQPKRRMEVYGDSVSAGEVSEAVDYTGCEDPEHNGEYSNSWYSYAWMTARKLNAQIHDIAQGGMALLDGTGWFHEPDYIGMETAWNKIRYNPQLGEPLPWKFESYVPQLVIVALGQNDSHPQDYMKEDYFGEKAERWRRHYKAFLGNLREKYPDAHIVCCTTLLCHDQAWDRSIGQAVREMGDDKITQYLFRRCGNGTPGHLRIPEAEEMAQELTEYINKLNIEGWN</sequence>
<evidence type="ECO:0000313" key="3">
    <source>
        <dbReference type="Proteomes" id="UP000012589"/>
    </source>
</evidence>
<name>N2B9J1_9FIRM</name>
<dbReference type="InterPro" id="IPR040794">
    <property type="entry name" value="CE2_N"/>
</dbReference>
<dbReference type="EMBL" id="AQFT01000015">
    <property type="protein sequence ID" value="EMZ37061.1"/>
    <property type="molecule type" value="Genomic_DNA"/>
</dbReference>
<dbReference type="InterPro" id="IPR052762">
    <property type="entry name" value="PCW_deacetylase/CE"/>
</dbReference>
<dbReference type="AlphaFoldDB" id="N2B9J1"/>
<dbReference type="HOGENOM" id="CLU_042506_2_1_9"/>
<feature type="domain" description="Carbohydrate esterase 2 N-terminal" evidence="1">
    <location>
        <begin position="12"/>
        <end position="121"/>
    </location>
</feature>
<dbReference type="PANTHER" id="PTHR37834:SF2">
    <property type="entry name" value="ESTERASE, SGNH HYDROLASE-TYPE"/>
    <property type="match status" value="1"/>
</dbReference>
<reference evidence="2 3" key="1">
    <citation type="journal article" date="2014" name="Genome Announc.">
        <title>Draft genome sequences of the altered schaedler flora, a defined bacterial community from gnotobiotic mice.</title>
        <authorList>
            <person name="Wannemuehler M.J."/>
            <person name="Overstreet A.M."/>
            <person name="Ward D.V."/>
            <person name="Phillips G.J."/>
        </authorList>
    </citation>
    <scope>NUCLEOTIDE SEQUENCE [LARGE SCALE GENOMIC DNA]</scope>
    <source>
        <strain evidence="2 3">ASF492</strain>
    </source>
</reference>